<dbReference type="EMBL" id="JAPNQM010000001">
    <property type="protein sequence ID" value="MDL0116490.1"/>
    <property type="molecule type" value="Genomic_DNA"/>
</dbReference>
<reference evidence="1" key="1">
    <citation type="submission" date="2022-09" db="EMBL/GenBank/DDBJ databases">
        <authorList>
            <person name="De Moura G.S."/>
            <person name="Carvalho E."/>
            <person name="Ramos Sanchez E.M."/>
            <person name="Sellera F.P."/>
            <person name="Marques M.F.S."/>
            <person name="Heinemann M.B."/>
            <person name="De Vliegher S."/>
            <person name="Souza F.N."/>
            <person name="Mota R.A."/>
        </authorList>
    </citation>
    <scope>NUCLEOTIDE SEQUENCE</scope>
    <source>
        <strain evidence="1">BR656</strain>
    </source>
</reference>
<proteinExistence type="predicted"/>
<evidence type="ECO:0000313" key="2">
    <source>
        <dbReference type="Proteomes" id="UP001176210"/>
    </source>
</evidence>
<evidence type="ECO:0000313" key="1">
    <source>
        <dbReference type="EMBL" id="MDL0116490.1"/>
    </source>
</evidence>
<organism evidence="1 2">
    <name type="scientific">Mammaliicoccus sciuri</name>
    <name type="common">Staphylococcus sciuri</name>
    <dbReference type="NCBI Taxonomy" id="1296"/>
    <lineage>
        <taxon>Bacteria</taxon>
        <taxon>Bacillati</taxon>
        <taxon>Bacillota</taxon>
        <taxon>Bacilli</taxon>
        <taxon>Bacillales</taxon>
        <taxon>Staphylococcaceae</taxon>
        <taxon>Mammaliicoccus</taxon>
    </lineage>
</organism>
<dbReference type="RefSeq" id="WP_285369493.1">
    <property type="nucleotide sequence ID" value="NZ_JAPNQM010000001.1"/>
</dbReference>
<dbReference type="Proteomes" id="UP001176210">
    <property type="component" value="Unassembled WGS sequence"/>
</dbReference>
<name>A0ABT7HWX4_MAMSC</name>
<comment type="caution">
    <text evidence="1">The sequence shown here is derived from an EMBL/GenBank/DDBJ whole genome shotgun (WGS) entry which is preliminary data.</text>
</comment>
<protein>
    <submittedName>
        <fullName evidence="1">Uncharacterized protein</fullName>
    </submittedName>
</protein>
<accession>A0ABT7HWX4</accession>
<gene>
    <name evidence="1" type="ORF">OWO77_05820</name>
</gene>
<reference evidence="1" key="2">
    <citation type="journal article" date="2023" name="Vet. Microbiol.">
        <title>Emergence of livestock-associated Mammaliicoccus sciuri ST71 co-harbouring mecA and mecC genes in Brazil.</title>
        <authorList>
            <person name="de Moura G.S."/>
            <person name="de Carvalho E."/>
            <person name="Ramos Sanchez E.M."/>
            <person name="Sellera F.P."/>
            <person name="Marques M.F.S."/>
            <person name="Heinemann M.B."/>
            <person name="De Vliegher S."/>
            <person name="Souza F.N."/>
            <person name="Mota R.A."/>
        </authorList>
    </citation>
    <scope>NUCLEOTIDE SEQUENCE</scope>
    <source>
        <strain evidence="1">BR656</strain>
    </source>
</reference>
<keyword evidence="2" id="KW-1185">Reference proteome</keyword>
<sequence length="63" mass="7061">MKVQVKIVKTLIGWYNLKASDTDELLLNIPFKTIERLIPGFSENTSLATAELLMSAIMEVQHG</sequence>